<evidence type="ECO:0008006" key="3">
    <source>
        <dbReference type="Google" id="ProtNLM"/>
    </source>
</evidence>
<dbReference type="AlphaFoldDB" id="A0A5B7YJC4"/>
<keyword evidence="1" id="KW-0614">Plasmid</keyword>
<reference evidence="1 2" key="1">
    <citation type="submission" date="2019-04" db="EMBL/GenBank/DDBJ databases">
        <title>Salinimonas iocasae sp. nov., a halophilic bacterium isolated from the outer tube casing of tubeworms in Okinawa Trough.</title>
        <authorList>
            <person name="Zhang H."/>
            <person name="Wang H."/>
            <person name="Li C."/>
        </authorList>
    </citation>
    <scope>NUCLEOTIDE SEQUENCE [LARGE SCALE GENOMIC DNA]</scope>
    <source>
        <strain evidence="1 2">KX18D6</strain>
        <plasmid evidence="1 2">plas12</plasmid>
    </source>
</reference>
<dbReference type="RefSeq" id="WP_139758183.1">
    <property type="nucleotide sequence ID" value="NZ_CP039853.1"/>
</dbReference>
<geneLocation type="plasmid" evidence="1 2">
    <name>plas12</name>
</geneLocation>
<dbReference type="EMBL" id="CP039853">
    <property type="protein sequence ID" value="QCZ95496.1"/>
    <property type="molecule type" value="Genomic_DNA"/>
</dbReference>
<dbReference type="Proteomes" id="UP000304912">
    <property type="component" value="Plasmid plas12"/>
</dbReference>
<proteinExistence type="predicted"/>
<dbReference type="OrthoDB" id="2958820at2"/>
<dbReference type="KEGG" id="salk:FBQ74_18410"/>
<evidence type="ECO:0000313" key="1">
    <source>
        <dbReference type="EMBL" id="QCZ95496.1"/>
    </source>
</evidence>
<organism evidence="1 2">
    <name type="scientific">Salinimonas iocasae</name>
    <dbReference type="NCBI Taxonomy" id="2572577"/>
    <lineage>
        <taxon>Bacteria</taxon>
        <taxon>Pseudomonadati</taxon>
        <taxon>Pseudomonadota</taxon>
        <taxon>Gammaproteobacteria</taxon>
        <taxon>Alteromonadales</taxon>
        <taxon>Alteromonadaceae</taxon>
        <taxon>Alteromonas/Salinimonas group</taxon>
        <taxon>Salinimonas</taxon>
    </lineage>
</organism>
<protein>
    <recommendedName>
        <fullName evidence="3">PD-(D/E)XK nuclease superfamily protein</fullName>
    </recommendedName>
</protein>
<name>A0A5B7YJC4_9ALTE</name>
<evidence type="ECO:0000313" key="2">
    <source>
        <dbReference type="Proteomes" id="UP000304912"/>
    </source>
</evidence>
<keyword evidence="2" id="KW-1185">Reference proteome</keyword>
<gene>
    <name evidence="1" type="ORF">FBQ74_18410</name>
</gene>
<sequence>MPTLTKSKQDCPTVFALNGTSEDSASYALGWTLLQSSHLLTTLLESLNCPATPDIVERTEILLQAHHKNGGYSDLELLCVGEFHLVFEAKKHWSLPGNKQLLLYASRFNPERTPLCKVITVSAASDDYAARNLPTTVNDYPLTHISWGKLASMAKRNKSVSGSSIEKLWLSQLQKHLKGYDLMTPPNDNQAYCVVLSTDELRPGYTWVDVVEKDSAYFHPVGLNGWPSSPPNYIAFRKHGKLLSVHHIDSYNVVTDLSTINPNWPNTTVDHFVYSLGPAMVPPRAIKNGKIYASGRVWCALDTLLSGAHDTIQDARNETKRRLKDV</sequence>
<accession>A0A5B7YJC4</accession>